<reference evidence="1 2" key="1">
    <citation type="submission" date="2018-11" db="EMBL/GenBank/DDBJ databases">
        <title>Genome sequencing and assembly of Anaerosphaera sp. nov., GS7-6-2.</title>
        <authorList>
            <person name="Rettenmaier R."/>
            <person name="Liebl W."/>
            <person name="Zverlov V."/>
        </authorList>
    </citation>
    <scope>NUCLEOTIDE SEQUENCE [LARGE SCALE GENOMIC DNA]</scope>
    <source>
        <strain evidence="1 2">GS7-6-2</strain>
    </source>
</reference>
<evidence type="ECO:0008006" key="3">
    <source>
        <dbReference type="Google" id="ProtNLM"/>
    </source>
</evidence>
<dbReference type="EMBL" id="RLIH01000003">
    <property type="protein sequence ID" value="RVU55369.1"/>
    <property type="molecule type" value="Genomic_DNA"/>
</dbReference>
<gene>
    <name evidence="1" type="ORF">EF514_03605</name>
</gene>
<keyword evidence="2" id="KW-1185">Reference proteome</keyword>
<evidence type="ECO:0000313" key="2">
    <source>
        <dbReference type="Proteomes" id="UP000288812"/>
    </source>
</evidence>
<protein>
    <recommendedName>
        <fullName evidence="3">Lipoprotein</fullName>
    </recommendedName>
</protein>
<dbReference type="PROSITE" id="PS51257">
    <property type="entry name" value="PROKAR_LIPOPROTEIN"/>
    <property type="match status" value="1"/>
</dbReference>
<accession>A0A437S8E8</accession>
<dbReference type="AlphaFoldDB" id="A0A437S8E8"/>
<dbReference type="Proteomes" id="UP000288812">
    <property type="component" value="Unassembled WGS sequence"/>
</dbReference>
<organism evidence="1 2">
    <name type="scientific">Anaerosphaera multitolerans</name>
    <dbReference type="NCBI Taxonomy" id="2487351"/>
    <lineage>
        <taxon>Bacteria</taxon>
        <taxon>Bacillati</taxon>
        <taxon>Bacillota</taxon>
        <taxon>Tissierellia</taxon>
        <taxon>Tissierellales</taxon>
        <taxon>Peptoniphilaceae</taxon>
        <taxon>Anaerosphaera</taxon>
    </lineage>
</organism>
<sequence length="159" mass="18062">MRKKSILISIGLVAILLVGCGTNNKQIEHNNQLPIYEAPKTNEDDENLEKIKEELSNSVDTEDGSIKIKSVSVTGNSITTILEFKQKENIDSTITSAFESINNISDYLLNLEKWENYVILFDDYGAVKFNDSEKKKKNGRYYIDTKNFESDLKLIFGVN</sequence>
<name>A0A437S8E8_9FIRM</name>
<dbReference type="RefSeq" id="WP_127723916.1">
    <property type="nucleotide sequence ID" value="NZ_RLIH01000003.1"/>
</dbReference>
<comment type="caution">
    <text evidence="1">The sequence shown here is derived from an EMBL/GenBank/DDBJ whole genome shotgun (WGS) entry which is preliminary data.</text>
</comment>
<evidence type="ECO:0000313" key="1">
    <source>
        <dbReference type="EMBL" id="RVU55369.1"/>
    </source>
</evidence>
<dbReference type="OrthoDB" id="179400at2"/>
<proteinExistence type="predicted"/>